<evidence type="ECO:0000256" key="6">
    <source>
        <dbReference type="ARBA" id="ARBA00022741"/>
    </source>
</evidence>
<dbReference type="Gene3D" id="3.40.50.300">
    <property type="entry name" value="P-loop containing nucleotide triphosphate hydrolases"/>
    <property type="match status" value="1"/>
</dbReference>
<name>A0AAN8IHA8_TRICO</name>
<dbReference type="FunFam" id="3.40.50.300:FF:000372">
    <property type="entry name" value="Adenylate kinase isoenzyme 6 homolog"/>
    <property type="match status" value="1"/>
</dbReference>
<dbReference type="GO" id="GO:0005524">
    <property type="term" value="F:ATP binding"/>
    <property type="evidence" value="ECO:0007669"/>
    <property type="project" value="UniProtKB-KW"/>
</dbReference>
<keyword evidence="4 10" id="KW-0698">rRNA processing</keyword>
<evidence type="ECO:0000256" key="8">
    <source>
        <dbReference type="ARBA" id="ARBA00022840"/>
    </source>
</evidence>
<comment type="function">
    <text evidence="10">Broad-specificity nucleoside monophosphate (NMP) kinase that catalyzes the reversible transfer of the terminal phosphate group between nucleoside triphosphates and monophosphates. Has also ATPase activity. Involved in the late cytoplasmic maturation steps of the 40S ribosomal particles, specifically 18S rRNA maturation. While NMP activity is not required for ribosome maturation, ATPase activity is. Associates transiently with small ribosomal subunit protein uS11. ATP hydrolysis breaks the interaction with uS11. May temporarily remove uS11 from the ribosome to enable a conformational change of the ribosomal RNA that is needed for the final maturation step of the small ribosomal subunit. Its NMP activity may have a role in nuclear energy homeostasis.</text>
</comment>
<keyword evidence="8 10" id="KW-0067">ATP-binding</keyword>
<feature type="region of interest" description="NMPbind" evidence="10">
    <location>
        <begin position="346"/>
        <end position="369"/>
    </location>
</feature>
<evidence type="ECO:0000256" key="1">
    <source>
        <dbReference type="ARBA" id="ARBA00000582"/>
    </source>
</evidence>
<evidence type="ECO:0000313" key="12">
    <source>
        <dbReference type="EMBL" id="KAK5969347.1"/>
    </source>
</evidence>
<feature type="binding site" evidence="10">
    <location>
        <position position="330"/>
    </location>
    <ligand>
        <name>ATP</name>
        <dbReference type="ChEBI" id="CHEBI:30616"/>
    </ligand>
</feature>
<feature type="binding site" evidence="10">
    <location>
        <position position="328"/>
    </location>
    <ligand>
        <name>ATP</name>
        <dbReference type="ChEBI" id="CHEBI:30616"/>
    </ligand>
</feature>
<comment type="subcellular location">
    <subcellularLocation>
        <location evidence="10">Cytoplasm</location>
    </subcellularLocation>
    <subcellularLocation>
        <location evidence="10">Nucleus</location>
    </subcellularLocation>
</comment>
<dbReference type="HAMAP" id="MF_00039">
    <property type="entry name" value="Adenylate_kinase_AK6"/>
    <property type="match status" value="1"/>
</dbReference>
<proteinExistence type="inferred from homology"/>
<feature type="chain" id="PRO_5042923236" description="Adenylate kinase isoenzyme 6 homolog" evidence="11">
    <location>
        <begin position="22"/>
        <end position="485"/>
    </location>
</feature>
<dbReference type="InterPro" id="IPR020618">
    <property type="entry name" value="Adenyl_kinase_AK6"/>
</dbReference>
<dbReference type="Pfam" id="PF10036">
    <property type="entry name" value="RLL"/>
    <property type="match status" value="1"/>
</dbReference>
<dbReference type="GO" id="GO:0016887">
    <property type="term" value="F:ATP hydrolysis activity"/>
    <property type="evidence" value="ECO:0007669"/>
    <property type="project" value="UniProtKB-UniRule"/>
</dbReference>
<dbReference type="GO" id="GO:0042274">
    <property type="term" value="P:ribosomal small subunit biogenesis"/>
    <property type="evidence" value="ECO:0007669"/>
    <property type="project" value="UniProtKB-UniRule"/>
</dbReference>
<dbReference type="InterPro" id="IPR019265">
    <property type="entry name" value="RTRAF"/>
</dbReference>
<sequence>MVDVNLLHSAFSLFLSSVVTPECHVSVYAILVKQFSWPLNVFQWSQKLVSKSITTFQMSSRKLRVVGFEKTYIDFDDDMEYKNFFEEVDTRCFHSKSSDWWKALKAEEDEAKWTTDLFQFLSDIGVKENMSKPRRVIVNALLDFLINKKYEGNELAHQLTGARFLEKEEERTIQSQNKQNPLNLIDYSSEEFATKARNLCQLLGIVEHPDPVVCLKAACIFISENLNENVIKERNAEHKSGKTPSTFELRSFPLDVPDQKDGAVNAVARILRLLNIEVLRETQTNVNETLVAIQNLTIDETKKPAVKQMSAETRRRPNILITGTPGTGKSTLAQEVASRLQFDVIDVGKEVREHGLVEDFDPRLNCHVLDEEKLLDHMEDRMNSDSGGVVVDYHGVDFFPERWFDIVIVLRCSNTLLYDRLAQRGYEQNKIKENIECEIFGSLLEEARDSYKQEIIHELQSETVDQMHANVDFICRLASEWRPAQ</sequence>
<dbReference type="PANTHER" id="PTHR12595">
    <property type="entry name" value="POS9-ACTIVATING FACTOR FAP7-RELATED"/>
    <property type="match status" value="1"/>
</dbReference>
<comment type="similarity">
    <text evidence="10">Belongs to the adenylate kinase family. AK6 subfamily.</text>
</comment>
<feature type="binding site" evidence="10">
    <location>
        <position position="326"/>
    </location>
    <ligand>
        <name>ATP</name>
        <dbReference type="ChEBI" id="CHEBI:30616"/>
    </ligand>
</feature>
<accession>A0AAN8IHA8</accession>
<comment type="catalytic activity">
    <reaction evidence="10">
        <text>ATP + H2O = ADP + phosphate + H(+)</text>
        <dbReference type="Rhea" id="RHEA:13065"/>
        <dbReference type="ChEBI" id="CHEBI:15377"/>
        <dbReference type="ChEBI" id="CHEBI:15378"/>
        <dbReference type="ChEBI" id="CHEBI:30616"/>
        <dbReference type="ChEBI" id="CHEBI:43474"/>
        <dbReference type="ChEBI" id="CHEBI:456216"/>
    </reaction>
</comment>
<feature type="region of interest" description="LID" evidence="10">
    <location>
        <begin position="423"/>
        <end position="433"/>
    </location>
</feature>
<feature type="binding site" evidence="10">
    <location>
        <position position="424"/>
    </location>
    <ligand>
        <name>ATP</name>
        <dbReference type="ChEBI" id="CHEBI:30616"/>
    </ligand>
</feature>
<comment type="catalytic activity">
    <reaction evidence="1 10">
        <text>AMP + ATP = 2 ADP</text>
        <dbReference type="Rhea" id="RHEA:12973"/>
        <dbReference type="ChEBI" id="CHEBI:30616"/>
        <dbReference type="ChEBI" id="CHEBI:456215"/>
        <dbReference type="ChEBI" id="CHEBI:456216"/>
        <dbReference type="EC" id="2.7.4.3"/>
    </reaction>
</comment>
<feature type="signal peptide" evidence="11">
    <location>
        <begin position="1"/>
        <end position="21"/>
    </location>
</feature>
<comment type="subunit">
    <text evidence="10">Monomer and homodimer. Interacts with small ribosomal subunit protein uS11. Not a structural component of 43S pre-ribosomes, but transiently interacts with them by binding to uS11.</text>
</comment>
<feature type="binding site" evidence="10">
    <location>
        <position position="329"/>
    </location>
    <ligand>
        <name>ATP</name>
        <dbReference type="ChEBI" id="CHEBI:30616"/>
    </ligand>
</feature>
<keyword evidence="5 10" id="KW-0808">Transferase</keyword>
<keyword evidence="7 10" id="KW-0418">Kinase</keyword>
<evidence type="ECO:0000256" key="4">
    <source>
        <dbReference type="ARBA" id="ARBA00022552"/>
    </source>
</evidence>
<keyword evidence="6 10" id="KW-0547">Nucleotide-binding</keyword>
<dbReference type="AlphaFoldDB" id="A0AAN8IHA8"/>
<evidence type="ECO:0000256" key="10">
    <source>
        <dbReference type="HAMAP-Rule" id="MF_03173"/>
    </source>
</evidence>
<dbReference type="EC" id="2.7.4.3" evidence="10"/>
<evidence type="ECO:0000256" key="9">
    <source>
        <dbReference type="ARBA" id="ARBA00023242"/>
    </source>
</evidence>
<dbReference type="GO" id="GO:0005737">
    <property type="term" value="C:cytoplasm"/>
    <property type="evidence" value="ECO:0007669"/>
    <property type="project" value="UniProtKB-SubCell"/>
</dbReference>
<evidence type="ECO:0000256" key="2">
    <source>
        <dbReference type="ARBA" id="ARBA00022490"/>
    </source>
</evidence>
<dbReference type="Pfam" id="PF13238">
    <property type="entry name" value="AAA_18"/>
    <property type="match status" value="1"/>
</dbReference>
<dbReference type="SUPFAM" id="SSF52540">
    <property type="entry name" value="P-loop containing nucleoside triphosphate hydrolases"/>
    <property type="match status" value="1"/>
</dbReference>
<keyword evidence="13" id="KW-1185">Reference proteome</keyword>
<evidence type="ECO:0000256" key="5">
    <source>
        <dbReference type="ARBA" id="ARBA00022679"/>
    </source>
</evidence>
<dbReference type="PANTHER" id="PTHR12595:SF0">
    <property type="entry name" value="ADENYLATE KINASE ISOENZYME 6"/>
    <property type="match status" value="1"/>
</dbReference>
<reference evidence="12 13" key="1">
    <citation type="submission" date="2019-10" db="EMBL/GenBank/DDBJ databases">
        <title>Assembly and Annotation for the nematode Trichostrongylus colubriformis.</title>
        <authorList>
            <person name="Martin J."/>
        </authorList>
    </citation>
    <scope>NUCLEOTIDE SEQUENCE [LARGE SCALE GENOMIC DNA]</scope>
    <source>
        <strain evidence="12">G859</strain>
        <tissue evidence="12">Whole worm</tissue>
    </source>
</reference>
<organism evidence="12 13">
    <name type="scientific">Trichostrongylus colubriformis</name>
    <name type="common">Black scour worm</name>
    <dbReference type="NCBI Taxonomy" id="6319"/>
    <lineage>
        <taxon>Eukaryota</taxon>
        <taxon>Metazoa</taxon>
        <taxon>Ecdysozoa</taxon>
        <taxon>Nematoda</taxon>
        <taxon>Chromadorea</taxon>
        <taxon>Rhabditida</taxon>
        <taxon>Rhabditina</taxon>
        <taxon>Rhabditomorpha</taxon>
        <taxon>Strongyloidea</taxon>
        <taxon>Trichostrongylidae</taxon>
        <taxon>Trichostrongylus</taxon>
    </lineage>
</organism>
<gene>
    <name evidence="12" type="ORF">GCK32_002953</name>
</gene>
<dbReference type="InterPro" id="IPR027417">
    <property type="entry name" value="P-loop_NTPase"/>
</dbReference>
<dbReference type="GO" id="GO:0004017">
    <property type="term" value="F:AMP kinase activity"/>
    <property type="evidence" value="ECO:0007669"/>
    <property type="project" value="UniProtKB-UniRule"/>
</dbReference>
<protein>
    <recommendedName>
        <fullName evidence="10">Adenylate kinase isoenzyme 6 homolog</fullName>
        <shortName evidence="10">AK6</shortName>
        <ecNumber evidence="10">2.7.4.3</ecNumber>
    </recommendedName>
    <alternativeName>
        <fullName evidence="10">Dual activity adenylate kinase/ATPase</fullName>
        <shortName evidence="10">AK/ATPase</shortName>
    </alternativeName>
</protein>
<dbReference type="EMBL" id="WIXE01020267">
    <property type="protein sequence ID" value="KAK5969347.1"/>
    <property type="molecule type" value="Genomic_DNA"/>
</dbReference>
<feature type="binding site" evidence="10">
    <location>
        <position position="331"/>
    </location>
    <ligand>
        <name>ATP</name>
        <dbReference type="ChEBI" id="CHEBI:30616"/>
    </ligand>
</feature>
<evidence type="ECO:0000256" key="3">
    <source>
        <dbReference type="ARBA" id="ARBA00022517"/>
    </source>
</evidence>
<dbReference type="GO" id="GO:0006364">
    <property type="term" value="P:rRNA processing"/>
    <property type="evidence" value="ECO:0007669"/>
    <property type="project" value="UniProtKB-KW"/>
</dbReference>
<comment type="caution">
    <text evidence="12">The sequence shown here is derived from an EMBL/GenBank/DDBJ whole genome shotgun (WGS) entry which is preliminary data.</text>
</comment>
<keyword evidence="2 10" id="KW-0963">Cytoplasm</keyword>
<dbReference type="GO" id="GO:0005634">
    <property type="term" value="C:nucleus"/>
    <property type="evidence" value="ECO:0007669"/>
    <property type="project" value="UniProtKB-SubCell"/>
</dbReference>
<comment type="caution">
    <text evidence="10">Lacks conserved residue(s) required for the propagation of feature annotation.</text>
</comment>
<evidence type="ECO:0000256" key="7">
    <source>
        <dbReference type="ARBA" id="ARBA00022777"/>
    </source>
</evidence>
<evidence type="ECO:0000313" key="13">
    <source>
        <dbReference type="Proteomes" id="UP001331761"/>
    </source>
</evidence>
<evidence type="ECO:0000256" key="11">
    <source>
        <dbReference type="SAM" id="SignalP"/>
    </source>
</evidence>
<keyword evidence="9 10" id="KW-0539">Nucleus</keyword>
<keyword evidence="3 10" id="KW-0690">Ribosome biogenesis</keyword>
<keyword evidence="11" id="KW-0732">Signal</keyword>
<dbReference type="Proteomes" id="UP001331761">
    <property type="component" value="Unassembled WGS sequence"/>
</dbReference>